<keyword evidence="1" id="KW-0732">Signal</keyword>
<dbReference type="Proteomes" id="UP001597545">
    <property type="component" value="Unassembled WGS sequence"/>
</dbReference>
<dbReference type="Gene3D" id="1.20.1260.10">
    <property type="match status" value="1"/>
</dbReference>
<reference evidence="4" key="1">
    <citation type="journal article" date="2019" name="Int. J. Syst. Evol. Microbiol.">
        <title>The Global Catalogue of Microorganisms (GCM) 10K type strain sequencing project: providing services to taxonomists for standard genome sequencing and annotation.</title>
        <authorList>
            <consortium name="The Broad Institute Genomics Platform"/>
            <consortium name="The Broad Institute Genome Sequencing Center for Infectious Disease"/>
            <person name="Wu L."/>
            <person name="Ma J."/>
        </authorList>
    </citation>
    <scope>NUCLEOTIDE SEQUENCE [LARGE SCALE GENOMIC DNA]</scope>
    <source>
        <strain evidence="4">KCTC 42662</strain>
    </source>
</reference>
<organism evidence="3 4">
    <name type="scientific">Sphingobacterium suaedae</name>
    <dbReference type="NCBI Taxonomy" id="1686402"/>
    <lineage>
        <taxon>Bacteria</taxon>
        <taxon>Pseudomonadati</taxon>
        <taxon>Bacteroidota</taxon>
        <taxon>Sphingobacteriia</taxon>
        <taxon>Sphingobacteriales</taxon>
        <taxon>Sphingobacteriaceae</taxon>
        <taxon>Sphingobacterium</taxon>
    </lineage>
</organism>
<dbReference type="PANTHER" id="PTHR38593">
    <property type="entry name" value="BLR2558 PROTEIN"/>
    <property type="match status" value="1"/>
</dbReference>
<evidence type="ECO:0000313" key="4">
    <source>
        <dbReference type="Proteomes" id="UP001597545"/>
    </source>
</evidence>
<dbReference type="Pfam" id="PF13628">
    <property type="entry name" value="DUF4142"/>
    <property type="match status" value="1"/>
</dbReference>
<dbReference type="InterPro" id="IPR012347">
    <property type="entry name" value="Ferritin-like"/>
</dbReference>
<protein>
    <submittedName>
        <fullName evidence="3">DUF4142 domain-containing protein</fullName>
    </submittedName>
</protein>
<accession>A0ABW5KL71</accession>
<sequence>MKKYWNRGVIVLGMIILSFSAFAQTDSTDQDFVTRAIHANRFEVAAGSQAMERSEDAAVRQYGQMLVTEHTTVLEELEKAAVAKKLMLPDAMEENHASILKSLGSLTGNDFNNAFKDIMIKSHEDAIALFTQAASGLHDSELKSWASDKIPALKKHLEQAKALQVAPKTDPSPSPAAMADSVKILKL</sequence>
<comment type="caution">
    <text evidence="3">The sequence shown here is derived from an EMBL/GenBank/DDBJ whole genome shotgun (WGS) entry which is preliminary data.</text>
</comment>
<dbReference type="PANTHER" id="PTHR38593:SF1">
    <property type="entry name" value="BLR2558 PROTEIN"/>
    <property type="match status" value="1"/>
</dbReference>
<name>A0ABW5KL71_9SPHI</name>
<dbReference type="EMBL" id="JBHULR010000020">
    <property type="protein sequence ID" value="MFD2549722.1"/>
    <property type="molecule type" value="Genomic_DNA"/>
</dbReference>
<evidence type="ECO:0000256" key="1">
    <source>
        <dbReference type="SAM" id="SignalP"/>
    </source>
</evidence>
<feature type="signal peptide" evidence="1">
    <location>
        <begin position="1"/>
        <end position="23"/>
    </location>
</feature>
<dbReference type="InterPro" id="IPR025419">
    <property type="entry name" value="DUF4142"/>
</dbReference>
<feature type="domain" description="DUF4142" evidence="2">
    <location>
        <begin position="28"/>
        <end position="163"/>
    </location>
</feature>
<gene>
    <name evidence="3" type="ORF">ACFSR5_18910</name>
</gene>
<feature type="chain" id="PRO_5045576501" evidence="1">
    <location>
        <begin position="24"/>
        <end position="187"/>
    </location>
</feature>
<proteinExistence type="predicted"/>
<dbReference type="RefSeq" id="WP_380906041.1">
    <property type="nucleotide sequence ID" value="NZ_JBHUEG010000019.1"/>
</dbReference>
<evidence type="ECO:0000259" key="2">
    <source>
        <dbReference type="Pfam" id="PF13628"/>
    </source>
</evidence>
<evidence type="ECO:0000313" key="3">
    <source>
        <dbReference type="EMBL" id="MFD2549722.1"/>
    </source>
</evidence>
<keyword evidence="4" id="KW-1185">Reference proteome</keyword>